<dbReference type="Pfam" id="PF05013">
    <property type="entry name" value="FGase"/>
    <property type="match status" value="1"/>
</dbReference>
<dbReference type="SUPFAM" id="SSF53187">
    <property type="entry name" value="Zn-dependent exopeptidases"/>
    <property type="match status" value="1"/>
</dbReference>
<dbReference type="Gene3D" id="3.40.630.40">
    <property type="entry name" value="Zn-dependent exopeptidases"/>
    <property type="match status" value="1"/>
</dbReference>
<evidence type="ECO:0000313" key="2">
    <source>
        <dbReference type="Proteomes" id="UP000233293"/>
    </source>
</evidence>
<keyword evidence="2" id="KW-1185">Reference proteome</keyword>
<keyword evidence="1" id="KW-0378">Hydrolase</keyword>
<dbReference type="OrthoDB" id="9802050at2"/>
<accession>A0A2N3Q1Z5</accession>
<dbReference type="EMBL" id="PIUM01000001">
    <property type="protein sequence ID" value="PKU26673.1"/>
    <property type="molecule type" value="Genomic_DNA"/>
</dbReference>
<evidence type="ECO:0000313" key="1">
    <source>
        <dbReference type="EMBL" id="PKU26673.1"/>
    </source>
</evidence>
<dbReference type="AlphaFoldDB" id="A0A2N3Q1Z5"/>
<reference evidence="2" key="1">
    <citation type="submission" date="2017-12" db="EMBL/GenBank/DDBJ databases">
        <title>Draft genome sequence of Telmatospirillum siberiense 26-4b1T, an acidotolerant peatland alphaproteobacterium potentially involved in sulfur cycling.</title>
        <authorList>
            <person name="Hausmann B."/>
            <person name="Pjevac P."/>
            <person name="Schreck K."/>
            <person name="Herbold C.W."/>
            <person name="Daims H."/>
            <person name="Wagner M."/>
            <person name="Pester M."/>
            <person name="Loy A."/>
        </authorList>
    </citation>
    <scope>NUCLEOTIDE SEQUENCE [LARGE SCALE GENOMIC DNA]</scope>
    <source>
        <strain evidence="2">26-4b1</strain>
    </source>
</reference>
<comment type="caution">
    <text evidence="1">The sequence shown here is derived from an EMBL/GenBank/DDBJ whole genome shotgun (WGS) entry which is preliminary data.</text>
</comment>
<protein>
    <submittedName>
        <fullName evidence="1">N-formylglutamate amidohydrolase</fullName>
    </submittedName>
</protein>
<dbReference type="InterPro" id="IPR007709">
    <property type="entry name" value="N-FG_amidohydro"/>
</dbReference>
<name>A0A2N3Q1Z5_9PROT</name>
<sequence length="294" mass="32764">MDTAAQQDPFDTVLDIQMPAEQRVPVVFASPHSGCYYPEDFLAQSALDPQTLRRSEDTYVDDLFAAAPAHGAPLLRARFPRAYIDINREAYELDPQMFDGPLPVYANVDSPRVSAGLGTIARVVSTGAEIYRRKLSFAEAERRIEGIYRPYHATLTRLIEETERRFGCCLIVDCHSMPSIGGPTDADTGTSRFDAVLGDCFGTSCAPFITEAAEKTLRDLGFRVVRNTPYAGGYTTRHYGIPAQGRHTLQIEVNRRLYMNETTHRKIPGFTRLQQDLTILIATLTSLPTSDLRP</sequence>
<dbReference type="Proteomes" id="UP000233293">
    <property type="component" value="Unassembled WGS sequence"/>
</dbReference>
<proteinExistence type="predicted"/>
<gene>
    <name evidence="1" type="ORF">CWS72_01610</name>
</gene>
<organism evidence="1 2">
    <name type="scientific">Telmatospirillum siberiense</name>
    <dbReference type="NCBI Taxonomy" id="382514"/>
    <lineage>
        <taxon>Bacteria</taxon>
        <taxon>Pseudomonadati</taxon>
        <taxon>Pseudomonadota</taxon>
        <taxon>Alphaproteobacteria</taxon>
        <taxon>Rhodospirillales</taxon>
        <taxon>Rhodospirillaceae</taxon>
        <taxon>Telmatospirillum</taxon>
    </lineage>
</organism>
<dbReference type="GO" id="GO:0016787">
    <property type="term" value="F:hydrolase activity"/>
    <property type="evidence" value="ECO:0007669"/>
    <property type="project" value="UniProtKB-KW"/>
</dbReference>